<sequence>MINQDKSANLRFLSNALRHVLPNNQAVSLAVLLVAIFLLVYFLSDLLMPVFASIVIAYLLEGLASNAEKFRLPRLLAVYLVFSGFMACLIFLLFYLMPIVSQQSVELVQHIPEIISRAQHGIMRLPDMYPKFISENRILQIMNAVQKELLTYGQNVLSLSAASVIGLVSVMVYLFLVPMMVFFFLKDKSVFINWFLQFMPTDRYLTVRVWTEVDTQIGNYVRGKFSEVFVLWAISYITFAALNLNYAMLLAVLMGLSVIIPYIGATLVTFPVLIVAYFQWGLEGDEFMYIVIAYSIIQALDGVVLVPLLFSEAVNLHPVAIIIAILFFGGLWGFWGVFLAIPLATVVKAVLSAWPRLGDAETTICP</sequence>
<feature type="transmembrane region" description="Helical" evidence="8">
    <location>
        <begin position="229"/>
        <end position="253"/>
    </location>
</feature>
<feature type="transmembrane region" description="Helical" evidence="8">
    <location>
        <begin position="287"/>
        <end position="310"/>
    </location>
</feature>
<dbReference type="Pfam" id="PF01594">
    <property type="entry name" value="AI-2E_transport"/>
    <property type="match status" value="1"/>
</dbReference>
<name>A0A1Z4BXT7_9GAMM</name>
<dbReference type="OrthoDB" id="5562213at2"/>
<keyword evidence="4" id="KW-1003">Cell membrane</keyword>
<evidence type="ECO:0000256" key="2">
    <source>
        <dbReference type="ARBA" id="ARBA00009773"/>
    </source>
</evidence>
<keyword evidence="3" id="KW-0813">Transport</keyword>
<dbReference type="GO" id="GO:0055085">
    <property type="term" value="P:transmembrane transport"/>
    <property type="evidence" value="ECO:0007669"/>
    <property type="project" value="TreeGrafter"/>
</dbReference>
<dbReference type="InterPro" id="IPR002549">
    <property type="entry name" value="AI-2E-like"/>
</dbReference>
<feature type="transmembrane region" description="Helical" evidence="8">
    <location>
        <begin position="316"/>
        <end position="341"/>
    </location>
</feature>
<protein>
    <submittedName>
        <fullName evidence="9">AI-2E family transporter</fullName>
    </submittedName>
</protein>
<evidence type="ECO:0000313" key="11">
    <source>
        <dbReference type="Proteomes" id="UP000197019"/>
    </source>
</evidence>
<feature type="transmembrane region" description="Helical" evidence="8">
    <location>
        <begin position="46"/>
        <end position="64"/>
    </location>
</feature>
<dbReference type="AlphaFoldDB" id="A0A1Z4BXT7"/>
<evidence type="ECO:0000256" key="6">
    <source>
        <dbReference type="ARBA" id="ARBA00022989"/>
    </source>
</evidence>
<dbReference type="EMBL" id="CP022129">
    <property type="protein sequence ID" value="ASF46098.1"/>
    <property type="molecule type" value="Genomic_DNA"/>
</dbReference>
<gene>
    <name evidence="10" type="ORF">AADEFJLK_02062</name>
    <name evidence="9" type="ORF">CEK71_08395</name>
</gene>
<dbReference type="KEGG" id="mpsy:CEK71_08395"/>
<keyword evidence="6 8" id="KW-1133">Transmembrane helix</keyword>
<comment type="similarity">
    <text evidence="2">Belongs to the autoinducer-2 exporter (AI-2E) (TC 2.A.86) family.</text>
</comment>
<dbReference type="PANTHER" id="PTHR21716">
    <property type="entry name" value="TRANSMEMBRANE PROTEIN"/>
    <property type="match status" value="1"/>
</dbReference>
<dbReference type="GO" id="GO:0005886">
    <property type="term" value="C:plasma membrane"/>
    <property type="evidence" value="ECO:0007669"/>
    <property type="project" value="UniProtKB-SubCell"/>
</dbReference>
<evidence type="ECO:0000256" key="7">
    <source>
        <dbReference type="ARBA" id="ARBA00023136"/>
    </source>
</evidence>
<reference evidence="9 11" key="1">
    <citation type="submission" date="2017-06" db="EMBL/GenBank/DDBJ databases">
        <title>Genome Sequencing of the methanotroph Methylovulum psychrotolerants str. HV10-M2 isolated from a high-altitude environment.</title>
        <authorList>
            <person name="Mateos-Rivera A."/>
        </authorList>
    </citation>
    <scope>NUCLEOTIDE SEQUENCE [LARGE SCALE GENOMIC DNA]</scope>
    <source>
        <strain evidence="9 11">HV10_M2</strain>
    </source>
</reference>
<feature type="transmembrane region" description="Helical" evidence="8">
    <location>
        <begin position="21"/>
        <end position="40"/>
    </location>
</feature>
<reference evidence="10 12" key="2">
    <citation type="submission" date="2017-11" db="EMBL/GenBank/DDBJ databases">
        <title>Draft Genome Sequence of Methylobacter psychrotolerans Sph1T, an Obligate Methanotroph from Low-Temperature Environments.</title>
        <authorList>
            <person name="Oshkin I.Y."/>
            <person name="Miroshnikov K."/>
            <person name="Belova S.E."/>
            <person name="Korzhenkov A."/>
            <person name="Toshchakov S.V."/>
            <person name="Dedysh S.N."/>
        </authorList>
    </citation>
    <scope>NUCLEOTIDE SEQUENCE [LARGE SCALE GENOMIC DNA]</scope>
    <source>
        <strain evidence="10 12">Sph1</strain>
    </source>
</reference>
<comment type="subcellular location">
    <subcellularLocation>
        <location evidence="1">Cell membrane</location>
        <topology evidence="1">Multi-pass membrane protein</topology>
    </subcellularLocation>
</comment>
<keyword evidence="5 8" id="KW-0812">Transmembrane</keyword>
<feature type="transmembrane region" description="Helical" evidence="8">
    <location>
        <begin position="159"/>
        <end position="185"/>
    </location>
</feature>
<feature type="transmembrane region" description="Helical" evidence="8">
    <location>
        <begin position="76"/>
        <end position="97"/>
    </location>
</feature>
<evidence type="ECO:0000256" key="1">
    <source>
        <dbReference type="ARBA" id="ARBA00004651"/>
    </source>
</evidence>
<evidence type="ECO:0000256" key="8">
    <source>
        <dbReference type="SAM" id="Phobius"/>
    </source>
</evidence>
<keyword evidence="11" id="KW-1185">Reference proteome</keyword>
<evidence type="ECO:0000256" key="5">
    <source>
        <dbReference type="ARBA" id="ARBA00022692"/>
    </source>
</evidence>
<dbReference type="PANTHER" id="PTHR21716:SF53">
    <property type="entry name" value="PERMEASE PERM-RELATED"/>
    <property type="match status" value="1"/>
</dbReference>
<evidence type="ECO:0000256" key="4">
    <source>
        <dbReference type="ARBA" id="ARBA00022475"/>
    </source>
</evidence>
<keyword evidence="7 8" id="KW-0472">Membrane</keyword>
<dbReference type="Proteomes" id="UP000237423">
    <property type="component" value="Unassembled WGS sequence"/>
</dbReference>
<evidence type="ECO:0000313" key="9">
    <source>
        <dbReference type="EMBL" id="ASF46098.1"/>
    </source>
</evidence>
<dbReference type="RefSeq" id="WP_088618972.1">
    <property type="nucleotide sequence ID" value="NZ_CP022129.1"/>
</dbReference>
<organism evidence="9 11">
    <name type="scientific">Methylovulum psychrotolerans</name>
    <dbReference type="NCBI Taxonomy" id="1704499"/>
    <lineage>
        <taxon>Bacteria</taxon>
        <taxon>Pseudomonadati</taxon>
        <taxon>Pseudomonadota</taxon>
        <taxon>Gammaproteobacteria</taxon>
        <taxon>Methylococcales</taxon>
        <taxon>Methylococcaceae</taxon>
        <taxon>Methylovulum</taxon>
    </lineage>
</organism>
<proteinExistence type="inferred from homology"/>
<accession>A0A1Z4BXT7</accession>
<evidence type="ECO:0000256" key="3">
    <source>
        <dbReference type="ARBA" id="ARBA00022448"/>
    </source>
</evidence>
<feature type="transmembrane region" description="Helical" evidence="8">
    <location>
        <begin position="259"/>
        <end position="280"/>
    </location>
</feature>
<dbReference type="EMBL" id="PGFZ01000004">
    <property type="protein sequence ID" value="POZ51845.1"/>
    <property type="molecule type" value="Genomic_DNA"/>
</dbReference>
<evidence type="ECO:0000313" key="12">
    <source>
        <dbReference type="Proteomes" id="UP000237423"/>
    </source>
</evidence>
<dbReference type="Proteomes" id="UP000197019">
    <property type="component" value="Chromosome"/>
</dbReference>
<evidence type="ECO:0000313" key="10">
    <source>
        <dbReference type="EMBL" id="POZ51845.1"/>
    </source>
</evidence>